<evidence type="ECO:0000313" key="4">
    <source>
        <dbReference type="Proteomes" id="UP001183420"/>
    </source>
</evidence>
<organism evidence="3 4">
    <name type="scientific">Streptomyces millisiae</name>
    <dbReference type="NCBI Taxonomy" id="3075542"/>
    <lineage>
        <taxon>Bacteria</taxon>
        <taxon>Bacillati</taxon>
        <taxon>Actinomycetota</taxon>
        <taxon>Actinomycetes</taxon>
        <taxon>Kitasatosporales</taxon>
        <taxon>Streptomycetaceae</taxon>
        <taxon>Streptomyces</taxon>
    </lineage>
</organism>
<reference evidence="4" key="1">
    <citation type="submission" date="2023-07" db="EMBL/GenBank/DDBJ databases">
        <title>30 novel species of actinomycetes from the DSMZ collection.</title>
        <authorList>
            <person name="Nouioui I."/>
        </authorList>
    </citation>
    <scope>NUCLEOTIDE SEQUENCE [LARGE SCALE GENOMIC DNA]</scope>
    <source>
        <strain evidence="4">DSM 44918</strain>
    </source>
</reference>
<keyword evidence="4" id="KW-1185">Reference proteome</keyword>
<dbReference type="InterPro" id="IPR006311">
    <property type="entry name" value="TAT_signal"/>
</dbReference>
<dbReference type="RefSeq" id="WP_311597122.1">
    <property type="nucleotide sequence ID" value="NZ_JAVREM010000006.1"/>
</dbReference>
<keyword evidence="1" id="KW-0732">Signal</keyword>
<proteinExistence type="predicted"/>
<dbReference type="PANTHER" id="PTHR38165">
    <property type="match status" value="1"/>
</dbReference>
<name>A0ABU2LLH6_9ACTN</name>
<feature type="signal peptide" evidence="1">
    <location>
        <begin position="1"/>
        <end position="31"/>
    </location>
</feature>
<dbReference type="PANTHER" id="PTHR38165:SF1">
    <property type="entry name" value="GLUCANASE B"/>
    <property type="match status" value="1"/>
</dbReference>
<dbReference type="InterPro" id="IPR037176">
    <property type="entry name" value="Osmotin/thaumatin-like_sf"/>
</dbReference>
<sequence length="383" mass="40853">MLSRRNVLRGAALGAALGASTLALRPGFAHAAAPLPLTVVNRTGQFANTSIWVYIVGNDGTRQVHVAPDGRLLPVSLSDNGPDGYTDYAIPLAASGDTTIQLPYLSGRIYVALGEKLRFRAVPDGNGNPALAYPAGWVPSDPNYQVLHDCAEFTYRPDGMYCNTTMVDMFSVPLAIRLTGSRDQTAGTLRDGARAAVFSELRGHPAFGPLVLGDRRVLAPGHGLDAGLFPRDYFAPYVDRVWSEYASRDLRVTTNAGTFTGRVSGDRLVFNGPGQVSFARPATRDVLFCDGALHAPNDPIVGPVAAILAAALNRTTAISHPSQPTTAPADFYRGDPAHHYARVLHAAAVDGRAYAFAFDDVAGFAPYIEDNAPSRMTLTLTPF</sequence>
<comment type="caution">
    <text evidence="3">The sequence shown here is derived from an EMBL/GenBank/DDBJ whole genome shotgun (WGS) entry which is preliminary data.</text>
</comment>
<feature type="chain" id="PRO_5045571796" evidence="1">
    <location>
        <begin position="32"/>
        <end position="383"/>
    </location>
</feature>
<dbReference type="Gene3D" id="2.60.110.10">
    <property type="entry name" value="Thaumatin"/>
    <property type="match status" value="1"/>
</dbReference>
<dbReference type="PROSITE" id="PS51318">
    <property type="entry name" value="TAT"/>
    <property type="match status" value="1"/>
</dbReference>
<dbReference type="Proteomes" id="UP001183420">
    <property type="component" value="Unassembled WGS sequence"/>
</dbReference>
<protein>
    <submittedName>
        <fullName evidence="3">Beta-1,3-glucanase family protein</fullName>
    </submittedName>
</protein>
<dbReference type="Gene3D" id="3.30.920.50">
    <property type="entry name" value="Beta-1,3-glucanase, C-terminal domain"/>
    <property type="match status" value="1"/>
</dbReference>
<dbReference type="PROSITE" id="PS52006">
    <property type="entry name" value="GH64"/>
    <property type="match status" value="1"/>
</dbReference>
<evidence type="ECO:0000259" key="2">
    <source>
        <dbReference type="PROSITE" id="PS52006"/>
    </source>
</evidence>
<dbReference type="InterPro" id="IPR032477">
    <property type="entry name" value="Glyco_hydro_64"/>
</dbReference>
<evidence type="ECO:0000256" key="1">
    <source>
        <dbReference type="SAM" id="SignalP"/>
    </source>
</evidence>
<dbReference type="EMBL" id="JAVREM010000006">
    <property type="protein sequence ID" value="MDT0318442.1"/>
    <property type="molecule type" value="Genomic_DNA"/>
</dbReference>
<dbReference type="InterPro" id="IPR042517">
    <property type="entry name" value="Glyco_hydro_64_N_2"/>
</dbReference>
<accession>A0ABU2LLH6</accession>
<evidence type="ECO:0000313" key="3">
    <source>
        <dbReference type="EMBL" id="MDT0318442.1"/>
    </source>
</evidence>
<gene>
    <name evidence="3" type="ORF">RNC47_08860</name>
</gene>
<dbReference type="Pfam" id="PF16483">
    <property type="entry name" value="Glyco_hydro_64"/>
    <property type="match status" value="1"/>
</dbReference>
<dbReference type="InterPro" id="IPR037398">
    <property type="entry name" value="Glyco_hydro_64_fam"/>
</dbReference>
<feature type="domain" description="GH64" evidence="2">
    <location>
        <begin position="32"/>
        <end position="382"/>
    </location>
</feature>